<dbReference type="Proteomes" id="UP000232323">
    <property type="component" value="Unassembled WGS sequence"/>
</dbReference>
<dbReference type="Pfam" id="PF13460">
    <property type="entry name" value="NAD_binding_10"/>
    <property type="match status" value="1"/>
</dbReference>
<comment type="caution">
    <text evidence="3">The sequence shown here is derived from an EMBL/GenBank/DDBJ whole genome shotgun (WGS) entry which is preliminary data.</text>
</comment>
<organism evidence="3 4">
    <name type="scientific">Chlamydomonas eustigma</name>
    <dbReference type="NCBI Taxonomy" id="1157962"/>
    <lineage>
        <taxon>Eukaryota</taxon>
        <taxon>Viridiplantae</taxon>
        <taxon>Chlorophyta</taxon>
        <taxon>core chlorophytes</taxon>
        <taxon>Chlorophyceae</taxon>
        <taxon>CS clade</taxon>
        <taxon>Chlamydomonadales</taxon>
        <taxon>Chlamydomonadaceae</taxon>
        <taxon>Chlamydomonas</taxon>
    </lineage>
</organism>
<feature type="domain" description="NAD(P)-binding" evidence="2">
    <location>
        <begin position="73"/>
        <end position="250"/>
    </location>
</feature>
<dbReference type="PANTHER" id="PTHR47869:SF2">
    <property type="entry name" value="OS03G0410700 PROTEIN"/>
    <property type="match status" value="1"/>
</dbReference>
<dbReference type="Gene3D" id="3.40.50.720">
    <property type="entry name" value="NAD(P)-binding Rossmann-like Domain"/>
    <property type="match status" value="1"/>
</dbReference>
<accession>A0A250X2V4</accession>
<dbReference type="EMBL" id="BEGY01000023">
    <property type="protein sequence ID" value="GAX77269.1"/>
    <property type="molecule type" value="Genomic_DNA"/>
</dbReference>
<dbReference type="InterPro" id="IPR036291">
    <property type="entry name" value="NAD(P)-bd_dom_sf"/>
</dbReference>
<feature type="compositionally biased region" description="Basic and acidic residues" evidence="1">
    <location>
        <begin position="32"/>
        <end position="43"/>
    </location>
</feature>
<reference evidence="3 4" key="1">
    <citation type="submission" date="2017-08" db="EMBL/GenBank/DDBJ databases">
        <title>Acidophilic green algal genome provides insights into adaptation to an acidic environment.</title>
        <authorList>
            <person name="Hirooka S."/>
            <person name="Hirose Y."/>
            <person name="Kanesaki Y."/>
            <person name="Higuchi S."/>
            <person name="Fujiwara T."/>
            <person name="Onuma R."/>
            <person name="Era A."/>
            <person name="Ohbayashi R."/>
            <person name="Uzuka A."/>
            <person name="Nozaki H."/>
            <person name="Yoshikawa H."/>
            <person name="Miyagishima S.Y."/>
        </authorList>
    </citation>
    <scope>NUCLEOTIDE SEQUENCE [LARGE SCALE GENOMIC DNA]</scope>
    <source>
        <strain evidence="3 4">NIES-2499</strain>
    </source>
</reference>
<evidence type="ECO:0000313" key="4">
    <source>
        <dbReference type="Proteomes" id="UP000232323"/>
    </source>
</evidence>
<keyword evidence="4" id="KW-1185">Reference proteome</keyword>
<evidence type="ECO:0000256" key="1">
    <source>
        <dbReference type="SAM" id="MobiDB-lite"/>
    </source>
</evidence>
<dbReference type="PANTHER" id="PTHR47869">
    <property type="entry name" value="OS03G0410700 PROTEIN"/>
    <property type="match status" value="1"/>
</dbReference>
<evidence type="ECO:0000313" key="3">
    <source>
        <dbReference type="EMBL" id="GAX77269.1"/>
    </source>
</evidence>
<gene>
    <name evidence="3" type="ORF">CEUSTIGMA_g4715.t1</name>
</gene>
<dbReference type="SUPFAM" id="SSF51735">
    <property type="entry name" value="NAD(P)-binding Rossmann-fold domains"/>
    <property type="match status" value="1"/>
</dbReference>
<sequence length="291" mass="30727">MQRKMIAHNKDGKFGDDLLDFMQAGRKLRRWYGENERQAEREERKRRKASLAHAEQDEDEDEGGGSAILVTDAEGALGEQVVLQLILARAEVKVLVKDPVKAKTAYGPYVIPVAVDIGNAAELRKALRGTGSVVAVGKLGALPEVVRSAGLAHVVLLSRAGMGSPGGLLGGMFQSSEESTLSDSTREDIVKKCGVPYSIVRSASIQQSPGGVKSIEFSQPTAAASASKASVSTISCEDLAAVIVATLRRPPAQGRVFSVLSAGPGERPSDWSALFNQLEEVATDTQAAASS</sequence>
<dbReference type="AlphaFoldDB" id="A0A250X2V4"/>
<proteinExistence type="predicted"/>
<protein>
    <recommendedName>
        <fullName evidence="2">NAD(P)-binding domain-containing protein</fullName>
    </recommendedName>
</protein>
<dbReference type="InterPro" id="IPR016040">
    <property type="entry name" value="NAD(P)-bd_dom"/>
</dbReference>
<dbReference type="STRING" id="1157962.A0A250X2V4"/>
<name>A0A250X2V4_9CHLO</name>
<evidence type="ECO:0000259" key="2">
    <source>
        <dbReference type="Pfam" id="PF13460"/>
    </source>
</evidence>
<feature type="region of interest" description="Disordered" evidence="1">
    <location>
        <begin position="32"/>
        <end position="65"/>
    </location>
</feature>
<dbReference type="OrthoDB" id="540315at2759"/>